<dbReference type="FunFam" id="3.30.420.210:FF:000002">
    <property type="entry name" value="UBX domain-containing protein 1"/>
    <property type="match status" value="1"/>
</dbReference>
<dbReference type="InterPro" id="IPR012989">
    <property type="entry name" value="SEP_domain"/>
</dbReference>
<evidence type="ECO:0008006" key="8">
    <source>
        <dbReference type="Google" id="ProtNLM"/>
    </source>
</evidence>
<gene>
    <name evidence="6" type="ORF">MELLADRAFT_73376</name>
</gene>
<evidence type="ECO:0000256" key="2">
    <source>
        <dbReference type="SAM" id="MobiDB-lite"/>
    </source>
</evidence>
<dbReference type="GO" id="GO:0031468">
    <property type="term" value="P:nuclear membrane reassembly"/>
    <property type="evidence" value="ECO:0007669"/>
    <property type="project" value="TreeGrafter"/>
</dbReference>
<dbReference type="InterPro" id="IPR000626">
    <property type="entry name" value="Ubiquitin-like_dom"/>
</dbReference>
<dbReference type="OrthoDB" id="25887at2759"/>
<dbReference type="RefSeq" id="XP_007417226.1">
    <property type="nucleotide sequence ID" value="XM_007417164.1"/>
</dbReference>
<dbReference type="EMBL" id="GL883158">
    <property type="protein sequence ID" value="EGF99520.1"/>
    <property type="molecule type" value="Genomic_DNA"/>
</dbReference>
<dbReference type="GO" id="GO:0043161">
    <property type="term" value="P:proteasome-mediated ubiquitin-dependent protein catabolic process"/>
    <property type="evidence" value="ECO:0007669"/>
    <property type="project" value="TreeGrafter"/>
</dbReference>
<accession>F4S776</accession>
<dbReference type="FunCoup" id="F4S776">
    <property type="interactions" value="609"/>
</dbReference>
<protein>
    <recommendedName>
        <fullName evidence="8">SEP-domain-containing protein</fullName>
    </recommendedName>
</protein>
<dbReference type="GO" id="GO:0007030">
    <property type="term" value="P:Golgi organization"/>
    <property type="evidence" value="ECO:0007669"/>
    <property type="project" value="TreeGrafter"/>
</dbReference>
<dbReference type="FunFam" id="3.10.20.90:FF:000179">
    <property type="entry name" value="Plant UBX domain-containing protein 4"/>
    <property type="match status" value="1"/>
</dbReference>
<feature type="domain" description="SEP" evidence="5">
    <location>
        <begin position="283"/>
        <end position="348"/>
    </location>
</feature>
<dbReference type="PANTHER" id="PTHR23333:SF20">
    <property type="entry name" value="NSFL1 COFACTOR P47"/>
    <property type="match status" value="1"/>
</dbReference>
<dbReference type="SMART" id="SM00166">
    <property type="entry name" value="UBX"/>
    <property type="match status" value="1"/>
</dbReference>
<dbReference type="Gene3D" id="3.30.420.210">
    <property type="entry name" value="SEP domain"/>
    <property type="match status" value="1"/>
</dbReference>
<dbReference type="STRING" id="747676.F4S776"/>
<dbReference type="GO" id="GO:0005634">
    <property type="term" value="C:nucleus"/>
    <property type="evidence" value="ECO:0007669"/>
    <property type="project" value="TreeGrafter"/>
</dbReference>
<dbReference type="VEuPathDB" id="FungiDB:MELLADRAFT_73376"/>
<dbReference type="AlphaFoldDB" id="F4S776"/>
<dbReference type="GO" id="GO:0043130">
    <property type="term" value="F:ubiquitin binding"/>
    <property type="evidence" value="ECO:0007669"/>
    <property type="project" value="TreeGrafter"/>
</dbReference>
<dbReference type="PROSITE" id="PS50053">
    <property type="entry name" value="UBIQUITIN_2"/>
    <property type="match status" value="1"/>
</dbReference>
<evidence type="ECO:0000259" key="4">
    <source>
        <dbReference type="PROSITE" id="PS50053"/>
    </source>
</evidence>
<feature type="compositionally biased region" description="Low complexity" evidence="2">
    <location>
        <begin position="367"/>
        <end position="379"/>
    </location>
</feature>
<keyword evidence="1" id="KW-0833">Ubl conjugation pathway</keyword>
<dbReference type="GeneID" id="18932368"/>
<dbReference type="PROSITE" id="PS50033">
    <property type="entry name" value="UBX"/>
    <property type="match status" value="1"/>
</dbReference>
<dbReference type="HOGENOM" id="CLU_029402_4_1_1"/>
<dbReference type="SUPFAM" id="SSF102848">
    <property type="entry name" value="NSFL1 (p97 ATPase) cofactor p47, SEP domain"/>
    <property type="match status" value="1"/>
</dbReference>
<feature type="domain" description="UBX" evidence="3">
    <location>
        <begin position="403"/>
        <end position="480"/>
    </location>
</feature>
<organism evidence="7">
    <name type="scientific">Melampsora larici-populina (strain 98AG31 / pathotype 3-4-7)</name>
    <name type="common">Poplar leaf rust fungus</name>
    <dbReference type="NCBI Taxonomy" id="747676"/>
    <lineage>
        <taxon>Eukaryota</taxon>
        <taxon>Fungi</taxon>
        <taxon>Dikarya</taxon>
        <taxon>Basidiomycota</taxon>
        <taxon>Pucciniomycotina</taxon>
        <taxon>Pucciniomycetes</taxon>
        <taxon>Pucciniales</taxon>
        <taxon>Melampsoraceae</taxon>
        <taxon>Melampsora</taxon>
    </lineage>
</organism>
<feature type="compositionally biased region" description="Polar residues" evidence="2">
    <location>
        <begin position="180"/>
        <end position="190"/>
    </location>
</feature>
<feature type="compositionally biased region" description="Low complexity" evidence="2">
    <location>
        <begin position="57"/>
        <end position="73"/>
    </location>
</feature>
<evidence type="ECO:0000313" key="6">
    <source>
        <dbReference type="EMBL" id="EGF99520.1"/>
    </source>
</evidence>
<dbReference type="InterPro" id="IPR001012">
    <property type="entry name" value="UBX_dom"/>
</dbReference>
<dbReference type="Pfam" id="PF14555">
    <property type="entry name" value="UBA_4"/>
    <property type="match status" value="1"/>
</dbReference>
<dbReference type="PROSITE" id="PS51399">
    <property type="entry name" value="SEP"/>
    <property type="match status" value="1"/>
</dbReference>
<keyword evidence="7" id="KW-1185">Reference proteome</keyword>
<feature type="region of interest" description="Disordered" evidence="2">
    <location>
        <begin position="235"/>
        <end position="255"/>
    </location>
</feature>
<dbReference type="SMART" id="SM00553">
    <property type="entry name" value="SEP"/>
    <property type="match status" value="1"/>
</dbReference>
<evidence type="ECO:0000256" key="1">
    <source>
        <dbReference type="ARBA" id="ARBA00022786"/>
    </source>
</evidence>
<name>F4S776_MELLP</name>
<dbReference type="InterPro" id="IPR029071">
    <property type="entry name" value="Ubiquitin-like_domsf"/>
</dbReference>
<dbReference type="GO" id="GO:0000045">
    <property type="term" value="P:autophagosome assembly"/>
    <property type="evidence" value="ECO:0007669"/>
    <property type="project" value="TreeGrafter"/>
</dbReference>
<dbReference type="InterPro" id="IPR009060">
    <property type="entry name" value="UBA-like_sf"/>
</dbReference>
<dbReference type="Proteomes" id="UP000001072">
    <property type="component" value="Unassembled WGS sequence"/>
</dbReference>
<reference evidence="7" key="1">
    <citation type="journal article" date="2011" name="Proc. Natl. Acad. Sci. U.S.A.">
        <title>Obligate biotrophy features unraveled by the genomic analysis of rust fungi.</title>
        <authorList>
            <person name="Duplessis S."/>
            <person name="Cuomo C.A."/>
            <person name="Lin Y.-C."/>
            <person name="Aerts A."/>
            <person name="Tisserant E."/>
            <person name="Veneault-Fourrey C."/>
            <person name="Joly D.L."/>
            <person name="Hacquard S."/>
            <person name="Amselem J."/>
            <person name="Cantarel B.L."/>
            <person name="Chiu R."/>
            <person name="Coutinho P.M."/>
            <person name="Feau N."/>
            <person name="Field M."/>
            <person name="Frey P."/>
            <person name="Gelhaye E."/>
            <person name="Goldberg J."/>
            <person name="Grabherr M.G."/>
            <person name="Kodira C.D."/>
            <person name="Kohler A."/>
            <person name="Kuees U."/>
            <person name="Lindquist E.A."/>
            <person name="Lucas S.M."/>
            <person name="Mago R."/>
            <person name="Mauceli E."/>
            <person name="Morin E."/>
            <person name="Murat C."/>
            <person name="Pangilinan J.L."/>
            <person name="Park R."/>
            <person name="Pearson M."/>
            <person name="Quesneville H."/>
            <person name="Rouhier N."/>
            <person name="Sakthikumar S."/>
            <person name="Salamov A.A."/>
            <person name="Schmutz J."/>
            <person name="Selles B."/>
            <person name="Shapiro H."/>
            <person name="Tanguay P."/>
            <person name="Tuskan G.A."/>
            <person name="Henrissat B."/>
            <person name="Van de Peer Y."/>
            <person name="Rouze P."/>
            <person name="Ellis J.G."/>
            <person name="Dodds P.N."/>
            <person name="Schein J.E."/>
            <person name="Zhong S."/>
            <person name="Hamelin R.C."/>
            <person name="Grigoriev I.V."/>
            <person name="Szabo L.J."/>
            <person name="Martin F."/>
        </authorList>
    </citation>
    <scope>NUCLEOTIDE SEQUENCE [LARGE SCALE GENOMIC DNA]</scope>
    <source>
        <strain evidence="7">98AG31 / pathotype 3-4-7</strain>
    </source>
</reference>
<dbReference type="CDD" id="cd14348">
    <property type="entry name" value="UBA_p47"/>
    <property type="match status" value="1"/>
</dbReference>
<feature type="domain" description="Ubiquitin-like" evidence="4">
    <location>
        <begin position="408"/>
        <end position="482"/>
    </location>
</feature>
<dbReference type="Gene3D" id="3.10.20.90">
    <property type="entry name" value="Phosphatidylinositol 3-kinase Catalytic Subunit, Chain A, domain 1"/>
    <property type="match status" value="1"/>
</dbReference>
<evidence type="ECO:0000313" key="7">
    <source>
        <dbReference type="Proteomes" id="UP000001072"/>
    </source>
</evidence>
<dbReference type="eggNOG" id="KOG2086">
    <property type="taxonomic scope" value="Eukaryota"/>
</dbReference>
<evidence type="ECO:0000259" key="5">
    <source>
        <dbReference type="PROSITE" id="PS51399"/>
    </source>
</evidence>
<dbReference type="GO" id="GO:0061025">
    <property type="term" value="P:membrane fusion"/>
    <property type="evidence" value="ECO:0007669"/>
    <property type="project" value="TreeGrafter"/>
</dbReference>
<sequence>MADQGSEPVSASHVAQFSLITGIDIDQARFFLESAGGDLEAALSTFYETVGSTNLGAATSSSPASSPHEQPAALPSVGVSPPVRSGPQTLSGAPADEMPAEWRRTGTSSDSAGRKNAPRGGISGFGNLTSSRAPPRRSGISTMKDIVAGSSPAGDMSEDEDEDNRDGGPDLYAGGGRSGLNVQDPNQQNGKAAGIVADILKKAKEAGAAAMPSTSAPIPPKPSNAFQGSAYTLGSEEVPSRAIPDQSSAPRSRTGAFPRALAVPGSFERDFDEDVEEEDSAEEVEKHLTFWKDGFSIEDGPLLDYEDPKNKMILDAINSGRAPLDLLGVRLNQRVTMRVEKRLTENYTPPPKQPAKPFGGSGNRLGSPLPASAMPSAASHSVVNPPTSVTQASPSSILFEVDNNQPVTTVQIRLADGTRMVTRLNHTHTVGDLRRQIAASNPQIGSQPYVLQTIFPSRDLTDENQSIKDAGVLGAVVVQRNV</sequence>
<dbReference type="Pfam" id="PF00789">
    <property type="entry name" value="UBX"/>
    <property type="match status" value="1"/>
</dbReference>
<proteinExistence type="predicted"/>
<dbReference type="GO" id="GO:0005829">
    <property type="term" value="C:cytosol"/>
    <property type="evidence" value="ECO:0007669"/>
    <property type="project" value="TreeGrafter"/>
</dbReference>
<feature type="region of interest" description="Disordered" evidence="2">
    <location>
        <begin position="55"/>
        <end position="193"/>
    </location>
</feature>
<dbReference type="InterPro" id="IPR036241">
    <property type="entry name" value="NSFL1C_SEP_dom_sf"/>
</dbReference>
<dbReference type="CDD" id="cd01770">
    <property type="entry name" value="UBX_UBXN2"/>
    <property type="match status" value="1"/>
</dbReference>
<dbReference type="SUPFAM" id="SSF46934">
    <property type="entry name" value="UBA-like"/>
    <property type="match status" value="1"/>
</dbReference>
<dbReference type="SUPFAM" id="SSF54236">
    <property type="entry name" value="Ubiquitin-like"/>
    <property type="match status" value="1"/>
</dbReference>
<dbReference type="KEGG" id="mlr:MELLADRAFT_73376"/>
<dbReference type="PANTHER" id="PTHR23333">
    <property type="entry name" value="UBX DOMAIN CONTAINING PROTEIN"/>
    <property type="match status" value="1"/>
</dbReference>
<evidence type="ECO:0000259" key="3">
    <source>
        <dbReference type="PROSITE" id="PS50033"/>
    </source>
</evidence>
<dbReference type="Pfam" id="PF08059">
    <property type="entry name" value="SEP"/>
    <property type="match status" value="1"/>
</dbReference>
<dbReference type="InParanoid" id="F4S776"/>
<dbReference type="Gene3D" id="1.10.8.10">
    <property type="entry name" value="DNA helicase RuvA subunit, C-terminal domain"/>
    <property type="match status" value="1"/>
</dbReference>
<feature type="region of interest" description="Disordered" evidence="2">
    <location>
        <begin position="344"/>
        <end position="389"/>
    </location>
</feature>